<evidence type="ECO:0000256" key="3">
    <source>
        <dbReference type="RuleBase" id="RU003968"/>
    </source>
</evidence>
<reference evidence="7" key="1">
    <citation type="submission" date="2025-08" db="UniProtKB">
        <authorList>
            <consortium name="RefSeq"/>
        </authorList>
    </citation>
    <scope>IDENTIFICATION</scope>
</reference>
<sequence length="633" mass="69735">MLLSQVALKWVALKALTGLSLLPLMALLIVYSEIEAPSFNRKNFDPEYDYIIVGGGSAGAVVASRLSEDPTVKVLLLEAGGAQSALHDVPLLAAEFQKTRVDWQYKTVPQDVACFGLDNRQSQWPRGKVLGGSSVLNYMLYVRGNRKDYDFWDTGMGCVGWSWREVFPYFLKSENNRDPDILRNGYHVSGGPLTIERAPFRSPLGEAFVAAGETLGYPRGDYNGHIQTRFDIPQGTVEDGKRVSTAKAFLYKARKRPNLHILTNAKVLKLVLEGKRCVGVVFRFRGFPHVVHALQEVILSAGAINSPQILMLSGIGPSQHLQSLGIPVVADLPVGRNLHDHIGAAGLSFHINQTFSVVRKRVDIDKVIQYVFKKRGPLTLLGGVEGVGFLKTKYNNDSGDWPDAEIHFVSSSPAGDGGATIKKVMGISDEFFDRVYRPHLHQDSFTLYPVLLRPQSRGYVKLFSPDPDDPPLINPRYLTKNRDVLTLVEAMKQCFAIGISEPFRKFNAQPFNMVFPGCEIYPVHSDEYLACMARTYTATIYHPVGTCKMGDPADPSTVVDTQLRVKGISGLRVVDASIIPKIPSGNTNAPVIMVAERAADLIKGIRSAHLPDGSILYVPSDLANSLFQDNSLL</sequence>
<proteinExistence type="inferred from homology"/>
<comment type="cofactor">
    <cofactor evidence="2">
        <name>FAD</name>
        <dbReference type="ChEBI" id="CHEBI:57692"/>
    </cofactor>
</comment>
<evidence type="ECO:0000313" key="7">
    <source>
        <dbReference type="RefSeq" id="XP_003745729.1"/>
    </source>
</evidence>
<dbReference type="SUPFAM" id="SSF54373">
    <property type="entry name" value="FAD-linked reductases, C-terminal domain"/>
    <property type="match status" value="1"/>
</dbReference>
<evidence type="ECO:0000259" key="5">
    <source>
        <dbReference type="PROSITE" id="PS00624"/>
    </source>
</evidence>
<dbReference type="GO" id="GO:0050660">
    <property type="term" value="F:flavin adenine dinucleotide binding"/>
    <property type="evidence" value="ECO:0007669"/>
    <property type="project" value="InterPro"/>
</dbReference>
<dbReference type="PANTHER" id="PTHR11552:SF227">
    <property type="entry name" value="GLUCOSE DEHYDROGENASE [FAD, QUINONE]-LIKE PROTEIN"/>
    <property type="match status" value="1"/>
</dbReference>
<dbReference type="Proteomes" id="UP000694867">
    <property type="component" value="Unplaced"/>
</dbReference>
<dbReference type="InterPro" id="IPR000172">
    <property type="entry name" value="GMC_OxRdtase_N"/>
</dbReference>
<dbReference type="PIRSF" id="PIRSF000137">
    <property type="entry name" value="Alcohol_oxidase"/>
    <property type="match status" value="1"/>
</dbReference>
<dbReference type="InterPro" id="IPR012132">
    <property type="entry name" value="GMC_OxRdtase"/>
</dbReference>
<dbReference type="PANTHER" id="PTHR11552">
    <property type="entry name" value="GLUCOSE-METHANOL-CHOLINE GMC OXIDOREDUCTASE"/>
    <property type="match status" value="1"/>
</dbReference>
<dbReference type="AlphaFoldDB" id="A0AAJ6QW15"/>
<feature type="binding site" evidence="2">
    <location>
        <position position="129"/>
    </location>
    <ligand>
        <name>FAD</name>
        <dbReference type="ChEBI" id="CHEBI:57692"/>
    </ligand>
</feature>
<accession>A0AAJ6QW15</accession>
<dbReference type="PROSITE" id="PS00623">
    <property type="entry name" value="GMC_OXRED_1"/>
    <property type="match status" value="1"/>
</dbReference>
<dbReference type="RefSeq" id="XP_003745729.1">
    <property type="nucleotide sequence ID" value="XM_003745681.1"/>
</dbReference>
<dbReference type="Pfam" id="PF00732">
    <property type="entry name" value="GMC_oxred_N"/>
    <property type="match status" value="1"/>
</dbReference>
<feature type="domain" description="Glucose-methanol-choline oxidoreductase N-terminal" evidence="4">
    <location>
        <begin position="127"/>
        <end position="150"/>
    </location>
</feature>
<evidence type="ECO:0000256" key="2">
    <source>
        <dbReference type="PIRSR" id="PIRSR000137-2"/>
    </source>
</evidence>
<evidence type="ECO:0000259" key="4">
    <source>
        <dbReference type="PROSITE" id="PS00623"/>
    </source>
</evidence>
<dbReference type="GeneID" id="100903758"/>
<protein>
    <submittedName>
        <fullName evidence="7">Glucose dehydrogenase [FAD, quinone]</fullName>
    </submittedName>
</protein>
<dbReference type="SUPFAM" id="SSF51905">
    <property type="entry name" value="FAD/NAD(P)-binding domain"/>
    <property type="match status" value="1"/>
</dbReference>
<evidence type="ECO:0000313" key="6">
    <source>
        <dbReference type="Proteomes" id="UP000694867"/>
    </source>
</evidence>
<name>A0AAJ6QW15_9ACAR</name>
<dbReference type="GO" id="GO:0016614">
    <property type="term" value="F:oxidoreductase activity, acting on CH-OH group of donors"/>
    <property type="evidence" value="ECO:0007669"/>
    <property type="project" value="InterPro"/>
</dbReference>
<keyword evidence="3" id="KW-0285">Flavoprotein</keyword>
<organism evidence="6 7">
    <name type="scientific">Galendromus occidentalis</name>
    <name type="common">western predatory mite</name>
    <dbReference type="NCBI Taxonomy" id="34638"/>
    <lineage>
        <taxon>Eukaryota</taxon>
        <taxon>Metazoa</taxon>
        <taxon>Ecdysozoa</taxon>
        <taxon>Arthropoda</taxon>
        <taxon>Chelicerata</taxon>
        <taxon>Arachnida</taxon>
        <taxon>Acari</taxon>
        <taxon>Parasitiformes</taxon>
        <taxon>Mesostigmata</taxon>
        <taxon>Gamasina</taxon>
        <taxon>Phytoseioidea</taxon>
        <taxon>Phytoseiidae</taxon>
        <taxon>Typhlodrominae</taxon>
        <taxon>Galendromus</taxon>
    </lineage>
</organism>
<feature type="binding site" evidence="2">
    <location>
        <position position="267"/>
    </location>
    <ligand>
        <name>FAD</name>
        <dbReference type="ChEBI" id="CHEBI:57692"/>
    </ligand>
</feature>
<dbReference type="InterPro" id="IPR036188">
    <property type="entry name" value="FAD/NAD-bd_sf"/>
</dbReference>
<evidence type="ECO:0000256" key="1">
    <source>
        <dbReference type="ARBA" id="ARBA00010790"/>
    </source>
</evidence>
<dbReference type="PROSITE" id="PS00624">
    <property type="entry name" value="GMC_OXRED_2"/>
    <property type="match status" value="1"/>
</dbReference>
<dbReference type="Gene3D" id="3.50.50.60">
    <property type="entry name" value="FAD/NAD(P)-binding domain"/>
    <property type="match status" value="1"/>
</dbReference>
<feature type="domain" description="Glucose-methanol-choline oxidoreductase N-terminal" evidence="5">
    <location>
        <begin position="302"/>
        <end position="316"/>
    </location>
</feature>
<dbReference type="KEGG" id="goe:100903758"/>
<comment type="similarity">
    <text evidence="1 3">Belongs to the GMC oxidoreductase family.</text>
</comment>
<dbReference type="Pfam" id="PF05199">
    <property type="entry name" value="GMC_oxred_C"/>
    <property type="match status" value="1"/>
</dbReference>
<dbReference type="InterPro" id="IPR007867">
    <property type="entry name" value="GMC_OxRtase_C"/>
</dbReference>
<keyword evidence="2 3" id="KW-0274">FAD</keyword>
<gene>
    <name evidence="7" type="primary">LOC100903758</name>
</gene>
<keyword evidence="6" id="KW-1185">Reference proteome</keyword>
<dbReference type="Gene3D" id="3.30.560.10">
    <property type="entry name" value="Glucose Oxidase, domain 3"/>
    <property type="match status" value="1"/>
</dbReference>